<protein>
    <submittedName>
        <fullName evidence="8">Methyl-accepting chemotaxis protein</fullName>
    </submittedName>
</protein>
<dbReference type="PANTHER" id="PTHR32089">
    <property type="entry name" value="METHYL-ACCEPTING CHEMOTAXIS PROTEIN MCPB"/>
    <property type="match status" value="1"/>
</dbReference>
<feature type="region of interest" description="Disordered" evidence="5">
    <location>
        <begin position="754"/>
        <end position="841"/>
    </location>
</feature>
<keyword evidence="9" id="KW-1185">Reference proteome</keyword>
<feature type="compositionally biased region" description="Acidic residues" evidence="5">
    <location>
        <begin position="776"/>
        <end position="788"/>
    </location>
</feature>
<dbReference type="Proteomes" id="UP001589595">
    <property type="component" value="Unassembled WGS sequence"/>
</dbReference>
<reference evidence="8" key="1">
    <citation type="submission" date="2024-09" db="EMBL/GenBank/DDBJ databases">
        <authorList>
            <person name="Sun Q."/>
        </authorList>
    </citation>
    <scope>NUCLEOTIDE SEQUENCE [LARGE SCALE GENOMIC DNA]</scope>
    <source>
        <strain evidence="8">JCM 31273</strain>
    </source>
</reference>
<comment type="similarity">
    <text evidence="2">Belongs to the methyl-accepting chemotaxis (MCP) protein family.</text>
</comment>
<sequence length="841" mass="86232">MSRIPDVLRRTYLRKFTALTLATLLIVTGAGVVLQGQVAAQLTDRTHDDLTANAETTASEVSIWIDNNERTVRLVSQQLKADAGDADAVKTTIELEHRKLPDSVAALHYVNKDSMRVERSTSDDAVGSSLDHIRWESGASDLAAIPPTGSVLSKTYEHEGAHRIAFASWVPGTANAVVMTVDASAVAGGTTVESDGSLRVVDSEDAAIHLASDPAALTGTFAGGVDSHAITEGAETAGAHDMAESGTVMAYAPVEGTDWVVVRSVPQSVAYGLVTQVQTALGSVIGLAALGFLLIGVTMGRSTSRTLRDLAARAEALAAGDTDAAGGDADDRIDEVGAVQGSFEEVRRYLATATAQATVVADGEFDAPVLDRDVPGDLGDALAEMREDLRSLIAEMRATNEALADAAESYGETMERAAEGDLTARMDADVDDESMARIATEFNEMMDELSATVGEVDRVAAAVASASAEADAGVAEAERAAGEVADSTDEIAAGVDEQVSHLQEVTGEMSDLSAAVEEVAATADQVADVSEEAAERGERGAALADDAVAEMEAIEDQTETTAEVVRGLESEVTAIGDIVDLIDDIAEQTNTLALNASIEAARAGAEGDGFAVVAEEVKTLATETREATGRIADRIEAVQSSTADAVDDIEETTERVEEGAETIEAGLGALGDVVEAVEEANDGVQSISTAADDQAASAEEVVAMADEVASVSEEAAAEAESVSAAAAEQSASLNQVSGEVERLAERAADLRELAGSFETAAEDTAEGGAAPPTAEDAVDDPDGVEFDEGSAVADGGETNGKERDANGTSGETNGTSGETNGTSGDANGTSGDANGTDPDGR</sequence>
<dbReference type="SMART" id="SM00304">
    <property type="entry name" value="HAMP"/>
    <property type="match status" value="3"/>
</dbReference>
<evidence type="ECO:0000256" key="4">
    <source>
        <dbReference type="SAM" id="Coils"/>
    </source>
</evidence>
<dbReference type="PROSITE" id="PS50111">
    <property type="entry name" value="CHEMOTAXIS_TRANSDUC_2"/>
    <property type="match status" value="1"/>
</dbReference>
<evidence type="ECO:0000256" key="2">
    <source>
        <dbReference type="ARBA" id="ARBA00029447"/>
    </source>
</evidence>
<dbReference type="Pfam" id="PF00015">
    <property type="entry name" value="MCPsignal"/>
    <property type="match status" value="1"/>
</dbReference>
<dbReference type="PANTHER" id="PTHR32089:SF112">
    <property type="entry name" value="LYSOZYME-LIKE PROTEIN-RELATED"/>
    <property type="match status" value="1"/>
</dbReference>
<keyword evidence="4" id="KW-0175">Coiled coil</keyword>
<feature type="domain" description="HAMP" evidence="7">
    <location>
        <begin position="301"/>
        <end position="355"/>
    </location>
</feature>
<dbReference type="EMBL" id="JBHMAJ010000006">
    <property type="protein sequence ID" value="MFB9824172.1"/>
    <property type="molecule type" value="Genomic_DNA"/>
</dbReference>
<evidence type="ECO:0000256" key="1">
    <source>
        <dbReference type="ARBA" id="ARBA00023224"/>
    </source>
</evidence>
<name>A0ABD5MKY3_9EURY</name>
<accession>A0ABD5MKY3</accession>
<dbReference type="Gene3D" id="6.10.340.10">
    <property type="match status" value="1"/>
</dbReference>
<dbReference type="InterPro" id="IPR003660">
    <property type="entry name" value="HAMP_dom"/>
</dbReference>
<keyword evidence="1 3" id="KW-0807">Transducer</keyword>
<evidence type="ECO:0000259" key="6">
    <source>
        <dbReference type="PROSITE" id="PS50111"/>
    </source>
</evidence>
<evidence type="ECO:0000313" key="8">
    <source>
        <dbReference type="EMBL" id="MFB9824172.1"/>
    </source>
</evidence>
<dbReference type="CDD" id="cd11386">
    <property type="entry name" value="MCP_signal"/>
    <property type="match status" value="1"/>
</dbReference>
<feature type="coiled-coil region" evidence="4">
    <location>
        <begin position="382"/>
        <end position="409"/>
    </location>
</feature>
<dbReference type="RefSeq" id="WP_222922665.1">
    <property type="nucleotide sequence ID" value="NZ_CP082286.1"/>
</dbReference>
<dbReference type="GeneID" id="67209996"/>
<proteinExistence type="inferred from homology"/>
<dbReference type="SMART" id="SM00283">
    <property type="entry name" value="MA"/>
    <property type="match status" value="1"/>
</dbReference>
<comment type="caution">
    <text evidence="8">The sequence shown here is derived from an EMBL/GenBank/DDBJ whole genome shotgun (WGS) entry which is preliminary data.</text>
</comment>
<evidence type="ECO:0000256" key="5">
    <source>
        <dbReference type="SAM" id="MobiDB-lite"/>
    </source>
</evidence>
<dbReference type="PROSITE" id="PS50885">
    <property type="entry name" value="HAMP"/>
    <property type="match status" value="2"/>
</dbReference>
<feature type="compositionally biased region" description="Low complexity" evidence="5">
    <location>
        <begin position="806"/>
        <end position="824"/>
    </location>
</feature>
<dbReference type="InterPro" id="IPR004090">
    <property type="entry name" value="Chemotax_Me-accpt_rcpt"/>
</dbReference>
<gene>
    <name evidence="8" type="ORF">ACFFOL_08300</name>
</gene>
<evidence type="ECO:0000313" key="9">
    <source>
        <dbReference type="Proteomes" id="UP001589595"/>
    </source>
</evidence>
<dbReference type="InterPro" id="IPR004089">
    <property type="entry name" value="MCPsignal_dom"/>
</dbReference>
<organism evidence="8 9">
    <name type="scientific">Halobaculum roseum</name>
    <dbReference type="NCBI Taxonomy" id="2175149"/>
    <lineage>
        <taxon>Archaea</taxon>
        <taxon>Methanobacteriati</taxon>
        <taxon>Methanobacteriota</taxon>
        <taxon>Stenosarchaea group</taxon>
        <taxon>Halobacteria</taxon>
        <taxon>Halobacteriales</taxon>
        <taxon>Haloferacaceae</taxon>
        <taxon>Halobaculum</taxon>
    </lineage>
</organism>
<dbReference type="Gene3D" id="1.10.287.950">
    <property type="entry name" value="Methyl-accepting chemotaxis protein"/>
    <property type="match status" value="1"/>
</dbReference>
<dbReference type="CDD" id="cd06225">
    <property type="entry name" value="HAMP"/>
    <property type="match status" value="1"/>
</dbReference>
<dbReference type="GO" id="GO:0007165">
    <property type="term" value="P:signal transduction"/>
    <property type="evidence" value="ECO:0007669"/>
    <property type="project" value="UniProtKB-KW"/>
</dbReference>
<dbReference type="PRINTS" id="PR00260">
    <property type="entry name" value="CHEMTRNSDUCR"/>
</dbReference>
<evidence type="ECO:0000259" key="7">
    <source>
        <dbReference type="PROSITE" id="PS50885"/>
    </source>
</evidence>
<dbReference type="AlphaFoldDB" id="A0ABD5MKY3"/>
<dbReference type="SUPFAM" id="SSF58104">
    <property type="entry name" value="Methyl-accepting chemotaxis protein (MCP) signaling domain"/>
    <property type="match status" value="1"/>
</dbReference>
<feature type="domain" description="HAMP" evidence="7">
    <location>
        <begin position="412"/>
        <end position="454"/>
    </location>
</feature>
<dbReference type="Pfam" id="PF00672">
    <property type="entry name" value="HAMP"/>
    <property type="match status" value="1"/>
</dbReference>
<evidence type="ECO:0000256" key="3">
    <source>
        <dbReference type="PROSITE-ProRule" id="PRU00284"/>
    </source>
</evidence>
<feature type="domain" description="Methyl-accepting transducer" evidence="6">
    <location>
        <begin position="473"/>
        <end position="709"/>
    </location>
</feature>